<keyword evidence="3" id="KW-0804">Transcription</keyword>
<dbReference type="SMART" id="SM00342">
    <property type="entry name" value="HTH_ARAC"/>
    <property type="match status" value="1"/>
</dbReference>
<sequence>MTTLVRRRDVPVSPPVLTLGEPDRFDGRIRTLELGELVVAEVRADTRQEHRAPRLGARHTAAPHYLLTMPVRGRCVVEQHGRQARLDPFDLALHDTARPSSVLAEDGCRMLTLTFPRHALRLPADRVADLTAIRIPGAHGVPALLGATLNGLPSAVADTSATQAIRLADSVLGLVNSALADQLGTGPADPVAGQRALLLRMQAFAEEHLADADLSPTDIAAAVHVSIGYLHKVFRAEGTTASRWIRARRLEHCRHDLTAPAEAAPAVSEVAARWGFVDAAHFSKLFKNAYGMPPREYRNMTEIARNKRNKGTDHPTAE</sequence>
<comment type="caution">
    <text evidence="5">The sequence shown here is derived from an EMBL/GenBank/DDBJ whole genome shotgun (WGS) entry which is preliminary data.</text>
</comment>
<organism evidence="5 6">
    <name type="scientific">Catenulispora yoronensis</name>
    <dbReference type="NCBI Taxonomy" id="450799"/>
    <lineage>
        <taxon>Bacteria</taxon>
        <taxon>Bacillati</taxon>
        <taxon>Actinomycetota</taxon>
        <taxon>Actinomycetes</taxon>
        <taxon>Catenulisporales</taxon>
        <taxon>Catenulisporaceae</taxon>
        <taxon>Catenulispora</taxon>
    </lineage>
</organism>
<dbReference type="InterPro" id="IPR020449">
    <property type="entry name" value="Tscrpt_reg_AraC-type_HTH"/>
</dbReference>
<dbReference type="Pfam" id="PF12833">
    <property type="entry name" value="HTH_18"/>
    <property type="match status" value="1"/>
</dbReference>
<dbReference type="PANTHER" id="PTHR46796">
    <property type="entry name" value="HTH-TYPE TRANSCRIPTIONAL ACTIVATOR RHAS-RELATED"/>
    <property type="match status" value="1"/>
</dbReference>
<dbReference type="SUPFAM" id="SSF46689">
    <property type="entry name" value="Homeodomain-like"/>
    <property type="match status" value="1"/>
</dbReference>
<dbReference type="Pfam" id="PF14525">
    <property type="entry name" value="AraC_binding_2"/>
    <property type="match status" value="1"/>
</dbReference>
<dbReference type="InterPro" id="IPR050204">
    <property type="entry name" value="AraC_XylS_family_regulators"/>
</dbReference>
<dbReference type="Gene3D" id="1.10.10.60">
    <property type="entry name" value="Homeodomain-like"/>
    <property type="match status" value="1"/>
</dbReference>
<evidence type="ECO:0000256" key="3">
    <source>
        <dbReference type="ARBA" id="ARBA00023163"/>
    </source>
</evidence>
<dbReference type="Proteomes" id="UP001500751">
    <property type="component" value="Unassembled WGS sequence"/>
</dbReference>
<reference evidence="5 6" key="1">
    <citation type="journal article" date="2019" name="Int. J. Syst. Evol. Microbiol.">
        <title>The Global Catalogue of Microorganisms (GCM) 10K type strain sequencing project: providing services to taxonomists for standard genome sequencing and annotation.</title>
        <authorList>
            <consortium name="The Broad Institute Genomics Platform"/>
            <consortium name="The Broad Institute Genome Sequencing Center for Infectious Disease"/>
            <person name="Wu L."/>
            <person name="Ma J."/>
        </authorList>
    </citation>
    <scope>NUCLEOTIDE SEQUENCE [LARGE SCALE GENOMIC DNA]</scope>
    <source>
        <strain evidence="5 6">JCM 16014</strain>
    </source>
</reference>
<dbReference type="PRINTS" id="PR00032">
    <property type="entry name" value="HTHARAC"/>
</dbReference>
<evidence type="ECO:0000313" key="5">
    <source>
        <dbReference type="EMBL" id="GAA2040310.1"/>
    </source>
</evidence>
<feature type="domain" description="HTH araC/xylS-type" evidence="4">
    <location>
        <begin position="199"/>
        <end position="300"/>
    </location>
</feature>
<evidence type="ECO:0000259" key="4">
    <source>
        <dbReference type="PROSITE" id="PS01124"/>
    </source>
</evidence>
<accession>A0ABN2UN22</accession>
<evidence type="ECO:0000313" key="6">
    <source>
        <dbReference type="Proteomes" id="UP001500751"/>
    </source>
</evidence>
<evidence type="ECO:0000256" key="2">
    <source>
        <dbReference type="ARBA" id="ARBA00023125"/>
    </source>
</evidence>
<keyword evidence="2" id="KW-0238">DNA-binding</keyword>
<keyword evidence="6" id="KW-1185">Reference proteome</keyword>
<dbReference type="InterPro" id="IPR018060">
    <property type="entry name" value="HTH_AraC"/>
</dbReference>
<gene>
    <name evidence="5" type="ORF">GCM10009839_48050</name>
</gene>
<proteinExistence type="predicted"/>
<dbReference type="EMBL" id="BAAAQN010000029">
    <property type="protein sequence ID" value="GAA2040310.1"/>
    <property type="molecule type" value="Genomic_DNA"/>
</dbReference>
<protein>
    <submittedName>
        <fullName evidence="5">Helix-turn-helix domain-containing protein</fullName>
    </submittedName>
</protein>
<name>A0ABN2UN22_9ACTN</name>
<dbReference type="RefSeq" id="WP_344667899.1">
    <property type="nucleotide sequence ID" value="NZ_BAAAQN010000029.1"/>
</dbReference>
<keyword evidence="1" id="KW-0805">Transcription regulation</keyword>
<dbReference type="PANTHER" id="PTHR46796:SF6">
    <property type="entry name" value="ARAC SUBFAMILY"/>
    <property type="match status" value="1"/>
</dbReference>
<evidence type="ECO:0000256" key="1">
    <source>
        <dbReference type="ARBA" id="ARBA00023015"/>
    </source>
</evidence>
<dbReference type="InterPro" id="IPR035418">
    <property type="entry name" value="AraC-bd_2"/>
</dbReference>
<dbReference type="InterPro" id="IPR009057">
    <property type="entry name" value="Homeodomain-like_sf"/>
</dbReference>
<dbReference type="PROSITE" id="PS01124">
    <property type="entry name" value="HTH_ARAC_FAMILY_2"/>
    <property type="match status" value="1"/>
</dbReference>